<proteinExistence type="predicted"/>
<gene>
    <name evidence="2" type="ORF">WH50_19060</name>
</gene>
<dbReference type="Pfam" id="PF01902">
    <property type="entry name" value="Diphthami_syn_2"/>
    <property type="match status" value="1"/>
</dbReference>
<comment type="caution">
    <text evidence="2">The sequence shown here is derived from an EMBL/GenBank/DDBJ whole genome shotgun (WGS) entry which is preliminary data.</text>
</comment>
<dbReference type="Proteomes" id="UP000248090">
    <property type="component" value="Unassembled WGS sequence"/>
</dbReference>
<evidence type="ECO:0000259" key="1">
    <source>
        <dbReference type="Pfam" id="PF01902"/>
    </source>
</evidence>
<accession>A0ABX5LSZ7</accession>
<dbReference type="EMBL" id="LAPT01000098">
    <property type="protein sequence ID" value="PXF29779.1"/>
    <property type="molecule type" value="Genomic_DNA"/>
</dbReference>
<protein>
    <submittedName>
        <fullName evidence="2">ATP-binding domain-containing protein</fullName>
    </submittedName>
</protein>
<keyword evidence="3" id="KW-1185">Reference proteome</keyword>
<dbReference type="Gene3D" id="3.90.1490.10">
    <property type="entry name" value="putative n-type atp pyrophosphatase, domain 2"/>
    <property type="match status" value="1"/>
</dbReference>
<evidence type="ECO:0000313" key="3">
    <source>
        <dbReference type="Proteomes" id="UP000248090"/>
    </source>
</evidence>
<dbReference type="CDD" id="cd01994">
    <property type="entry name" value="AANH_PF0828-like"/>
    <property type="match status" value="1"/>
</dbReference>
<dbReference type="InterPro" id="IPR002761">
    <property type="entry name" value="Diphthami_syn_dom"/>
</dbReference>
<evidence type="ECO:0000313" key="2">
    <source>
        <dbReference type="EMBL" id="PXF29779.1"/>
    </source>
</evidence>
<organism evidence="2 3">
    <name type="scientific">Pokkaliibacter plantistimulans</name>
    <dbReference type="NCBI Taxonomy" id="1635171"/>
    <lineage>
        <taxon>Bacteria</taxon>
        <taxon>Pseudomonadati</taxon>
        <taxon>Pseudomonadota</taxon>
        <taxon>Gammaproteobacteria</taxon>
        <taxon>Oceanospirillales</taxon>
        <taxon>Balneatrichaceae</taxon>
        <taxon>Pokkaliibacter</taxon>
    </lineage>
</organism>
<keyword evidence="2" id="KW-0547">Nucleotide-binding</keyword>
<keyword evidence="2" id="KW-0067">ATP-binding</keyword>
<dbReference type="InterPro" id="IPR014729">
    <property type="entry name" value="Rossmann-like_a/b/a_fold"/>
</dbReference>
<feature type="domain" description="Diphthamide synthase" evidence="1">
    <location>
        <begin position="16"/>
        <end position="225"/>
    </location>
</feature>
<dbReference type="SUPFAM" id="SSF52402">
    <property type="entry name" value="Adenine nucleotide alpha hydrolases-like"/>
    <property type="match status" value="1"/>
</dbReference>
<name>A0ABX5LSZ7_9GAMM</name>
<reference evidence="2 3" key="1">
    <citation type="submission" date="2015-03" db="EMBL/GenBank/DDBJ databases">
        <authorList>
            <person name="Krishnan R."/>
            <person name="Midha S."/>
            <person name="Patil P.B."/>
            <person name="Rameshkumar N."/>
        </authorList>
    </citation>
    <scope>NUCLEOTIDE SEQUENCE [LARGE SCALE GENOMIC DNA]</scope>
    <source>
        <strain evidence="2 3">L1E11</strain>
    </source>
</reference>
<dbReference type="GO" id="GO:0005524">
    <property type="term" value="F:ATP binding"/>
    <property type="evidence" value="ECO:0007669"/>
    <property type="project" value="UniProtKB-KW"/>
</dbReference>
<dbReference type="Gene3D" id="3.40.50.620">
    <property type="entry name" value="HUPs"/>
    <property type="match status" value="1"/>
</dbReference>
<sequence>MPSPSAHTAPSAAPRKVLLSWSSGKDSAWTLYQLQQNPAYEVIGLLTTFNQTFDRVAMHAVRRQLVRLQAEAAGLPLYEIELPYPCSNEEYEQRMGAFIEQARTLGTELFAFGDLYLRDIRAYREQRLAGTGLTPIFPLWDIPTGQLAADMLAAGLVAHLTCIDPRRVPASWAGRRFDQQLLAECPEGVDPCGENGEFHTFVSAGPMFRQPIAVTGGEVVEREGFVFADLLPASANASHSGTAYTLATPE</sequence>